<dbReference type="EMBL" id="JAJISC010000004">
    <property type="protein sequence ID" value="MCS2609672.1"/>
    <property type="molecule type" value="Genomic_DNA"/>
</dbReference>
<organism evidence="1 2">
    <name type="scientific">Halomonas dongshanensis</name>
    <dbReference type="NCBI Taxonomy" id="2890835"/>
    <lineage>
        <taxon>Bacteria</taxon>
        <taxon>Pseudomonadati</taxon>
        <taxon>Pseudomonadota</taxon>
        <taxon>Gammaproteobacteria</taxon>
        <taxon>Oceanospirillales</taxon>
        <taxon>Halomonadaceae</taxon>
        <taxon>Halomonas</taxon>
    </lineage>
</organism>
<protein>
    <recommendedName>
        <fullName evidence="3">HEPN AbiU2-like domain-containing protein</fullName>
    </recommendedName>
</protein>
<gene>
    <name evidence="1" type="ORF">LLY24_10125</name>
</gene>
<dbReference type="RefSeq" id="WP_259036176.1">
    <property type="nucleotide sequence ID" value="NZ_JAJISC010000004.1"/>
</dbReference>
<dbReference type="Proteomes" id="UP001165542">
    <property type="component" value="Unassembled WGS sequence"/>
</dbReference>
<keyword evidence="2" id="KW-1185">Reference proteome</keyword>
<sequence length="172" mass="19225">MKILDEIETEAWHILTSIYTYQRLMEGLTNSATRFELANQLVALNALLEMLVIRIARLADKRKDSRSVSMLVKRGSFPTPVATVEVAADNFILLADPVVKIRHERVAHMKPGVLSSYEPQYLPAEVLRAAESLINLLDITRGKSISYKYKVGSMEPVIDLRESLTAGKLVSA</sequence>
<evidence type="ECO:0000313" key="1">
    <source>
        <dbReference type="EMBL" id="MCS2609672.1"/>
    </source>
</evidence>
<accession>A0ABT2EDM1</accession>
<name>A0ABT2EDM1_9GAMM</name>
<reference evidence="1" key="1">
    <citation type="submission" date="2021-11" db="EMBL/GenBank/DDBJ databases">
        <title>Halomonas sp., isolated from a coastal aquaculture zone in Dongshan Bay.</title>
        <authorList>
            <person name="Lin W."/>
        </authorList>
    </citation>
    <scope>NUCLEOTIDE SEQUENCE</scope>
    <source>
        <strain evidence="1">Yzlin-01</strain>
    </source>
</reference>
<evidence type="ECO:0000313" key="2">
    <source>
        <dbReference type="Proteomes" id="UP001165542"/>
    </source>
</evidence>
<evidence type="ECO:0008006" key="3">
    <source>
        <dbReference type="Google" id="ProtNLM"/>
    </source>
</evidence>
<comment type="caution">
    <text evidence="1">The sequence shown here is derived from an EMBL/GenBank/DDBJ whole genome shotgun (WGS) entry which is preliminary data.</text>
</comment>
<proteinExistence type="predicted"/>